<evidence type="ECO:0000256" key="2">
    <source>
        <dbReference type="ARBA" id="ARBA00022801"/>
    </source>
</evidence>
<dbReference type="RefSeq" id="WP_125597672.1">
    <property type="nucleotide sequence ID" value="NZ_JBHSSM010000017.1"/>
</dbReference>
<comment type="similarity">
    <text evidence="1">Belongs to the glycosyl hydrolase 20 family.</text>
</comment>
<feature type="domain" description="Glycoside Hydrolase 20C C-terminal" evidence="4">
    <location>
        <begin position="425"/>
        <end position="615"/>
    </location>
</feature>
<protein>
    <submittedName>
        <fullName evidence="5">Beta-N-acetylhexosaminidase</fullName>
    </submittedName>
</protein>
<evidence type="ECO:0000256" key="1">
    <source>
        <dbReference type="ARBA" id="ARBA00006285"/>
    </source>
</evidence>
<dbReference type="PANTHER" id="PTHR21040:SF8">
    <property type="entry name" value="BCDNA.GH04120"/>
    <property type="match status" value="1"/>
</dbReference>
<evidence type="ECO:0000259" key="4">
    <source>
        <dbReference type="Pfam" id="PF18088"/>
    </source>
</evidence>
<dbReference type="Pfam" id="PF18088">
    <property type="entry name" value="Glyco_H_20C_C"/>
    <property type="match status" value="1"/>
</dbReference>
<organism evidence="5 6">
    <name type="scientific">Lapidilactobacillus achengensis</name>
    <dbReference type="NCBI Taxonomy" id="2486000"/>
    <lineage>
        <taxon>Bacteria</taxon>
        <taxon>Bacillati</taxon>
        <taxon>Bacillota</taxon>
        <taxon>Bacilli</taxon>
        <taxon>Lactobacillales</taxon>
        <taxon>Lactobacillaceae</taxon>
        <taxon>Lapidilactobacillus</taxon>
    </lineage>
</organism>
<dbReference type="CDD" id="cd06565">
    <property type="entry name" value="GH20_GcnA-like"/>
    <property type="match status" value="1"/>
</dbReference>
<reference evidence="6" key="1">
    <citation type="journal article" date="2019" name="Int. J. Syst. Evol. Microbiol.">
        <title>The Global Catalogue of Microorganisms (GCM) 10K type strain sequencing project: providing services to taxonomists for standard genome sequencing and annotation.</title>
        <authorList>
            <consortium name="The Broad Institute Genomics Platform"/>
            <consortium name="The Broad Institute Genome Sequencing Center for Infectious Disease"/>
            <person name="Wu L."/>
            <person name="Ma J."/>
        </authorList>
    </citation>
    <scope>NUCLEOTIDE SEQUENCE [LARGE SCALE GENOMIC DNA]</scope>
    <source>
        <strain evidence="6">CCM 8897</strain>
    </source>
</reference>
<proteinExistence type="inferred from homology"/>
<dbReference type="Gene3D" id="3.20.20.80">
    <property type="entry name" value="Glycosidases"/>
    <property type="match status" value="1"/>
</dbReference>
<dbReference type="Proteomes" id="UP001596310">
    <property type="component" value="Unassembled WGS sequence"/>
</dbReference>
<evidence type="ECO:0000259" key="3">
    <source>
        <dbReference type="Pfam" id="PF00728"/>
    </source>
</evidence>
<keyword evidence="2" id="KW-0378">Hydrolase</keyword>
<gene>
    <name evidence="5" type="ORF">ACFQHW_07480</name>
</gene>
<feature type="domain" description="Glycoside hydrolase family 20 catalytic" evidence="3">
    <location>
        <begin position="142"/>
        <end position="277"/>
    </location>
</feature>
<dbReference type="EMBL" id="JBHSSM010000017">
    <property type="protein sequence ID" value="MFC6315399.1"/>
    <property type="molecule type" value="Genomic_DNA"/>
</dbReference>
<evidence type="ECO:0000313" key="6">
    <source>
        <dbReference type="Proteomes" id="UP001596310"/>
    </source>
</evidence>
<dbReference type="PANTHER" id="PTHR21040">
    <property type="entry name" value="BCDNA.GH04120"/>
    <property type="match status" value="1"/>
</dbReference>
<comment type="caution">
    <text evidence="5">The sequence shown here is derived from an EMBL/GenBank/DDBJ whole genome shotgun (WGS) entry which is preliminary data.</text>
</comment>
<dbReference type="Gene3D" id="1.20.120.670">
    <property type="entry name" value="N-acetyl-b-d-glucoasminidase"/>
    <property type="match status" value="1"/>
</dbReference>
<name>A0ABW1UNA6_9LACO</name>
<dbReference type="InterPro" id="IPR041063">
    <property type="entry name" value="Glyco_H_20C_C"/>
</dbReference>
<dbReference type="InterPro" id="IPR017853">
    <property type="entry name" value="GH"/>
</dbReference>
<accession>A0ABW1UNA6</accession>
<keyword evidence="6" id="KW-1185">Reference proteome</keyword>
<evidence type="ECO:0000313" key="5">
    <source>
        <dbReference type="EMBL" id="MFC6315399.1"/>
    </source>
</evidence>
<dbReference type="SUPFAM" id="SSF51445">
    <property type="entry name" value="(Trans)glycosidases"/>
    <property type="match status" value="1"/>
</dbReference>
<dbReference type="InterPro" id="IPR038901">
    <property type="entry name" value="HEXDC-like"/>
</dbReference>
<dbReference type="Pfam" id="PF00728">
    <property type="entry name" value="Glyco_hydro_20"/>
    <property type="match status" value="1"/>
</dbReference>
<sequence>MELLNQEPQLRQVFTELTDHLATLQAIPAGQMIVDFKPDQRELVLQWDAQRQLARISLPKLVYFGRLYSQLVALDLTRDQALREPVLFPEVAFSLDLSRNGVMRLETVRQFVRYLAVMGYTHLYLYMEDTYQVATQPYQGYLRGAYSQAELQAIDDDAAQFGIEVVPCIQTLAHLDQLLKWPAYDQVREDQSTLLVDQPETYQLISQWLRQLRATFRSRRVHLGLDEANGVGRGQYLQHHPYQSQQKLISQHIAKVVDLCEQAGLAPEIWSDFLYRALDRRQAPGYYALDADLDEQAAAQLPKEVAYCYWDYGEAKEENYRIRLQRHRLFGPKVHFAGGVHIFGNLVPNYGKSWQTLAPALAACQQEQVTQVMLTTWGDDGQETSHWLALPIMQLFAERCYHEKIDFALGAERFSHCVQPQLFTSFLQLDQLNEVPGVLPENYWMANPSKYLLWQDPQVGLFDEDLRRYQAATGVDLAAYYQQQAAQLQQWPEAQGVWTQITAYYQRLAQVLAQKSTLGLRLRQAYLADDRTALVDLATQVLSPLRSQVEKLQALHYQIWQATYRPFGWEVLEARYATLASRLGTTARAIYDYLAGDTQALAALAAPRLPYGGATPLTELSAPIYRKIAFTGYN</sequence>
<dbReference type="InterPro" id="IPR015883">
    <property type="entry name" value="Glyco_hydro_20_cat"/>
</dbReference>